<dbReference type="Pfam" id="PF08022">
    <property type="entry name" value="FAD_binding_8"/>
    <property type="match status" value="1"/>
</dbReference>
<gene>
    <name evidence="15" type="ORF">A2561_02040</name>
</gene>
<organism evidence="15 16">
    <name type="scientific">Candidatus Staskawiczbacteria bacterium RIFOXYD1_FULL_32_13</name>
    <dbReference type="NCBI Taxonomy" id="1802234"/>
    <lineage>
        <taxon>Bacteria</taxon>
        <taxon>Candidatus Staskawicziibacteriota</taxon>
    </lineage>
</organism>
<keyword evidence="9" id="KW-0560">Oxidoreductase</keyword>
<keyword evidence="6" id="KW-0479">Metal-binding</keyword>
<feature type="transmembrane region" description="Helical" evidence="13">
    <location>
        <begin position="126"/>
        <end position="145"/>
    </location>
</feature>
<feature type="transmembrane region" description="Helical" evidence="13">
    <location>
        <begin position="9"/>
        <end position="28"/>
    </location>
</feature>
<evidence type="ECO:0000256" key="10">
    <source>
        <dbReference type="ARBA" id="ARBA00023004"/>
    </source>
</evidence>
<proteinExistence type="predicted"/>
<dbReference type="GO" id="GO:0046872">
    <property type="term" value="F:metal ion binding"/>
    <property type="evidence" value="ECO:0007669"/>
    <property type="project" value="UniProtKB-KW"/>
</dbReference>
<keyword evidence="8 13" id="KW-1133">Transmembrane helix</keyword>
<feature type="domain" description="FAD-binding FR-type" evidence="14">
    <location>
        <begin position="210"/>
        <end position="309"/>
    </location>
</feature>
<dbReference type="InterPro" id="IPR050415">
    <property type="entry name" value="MRET"/>
</dbReference>
<evidence type="ECO:0000256" key="4">
    <source>
        <dbReference type="ARBA" id="ARBA00022692"/>
    </source>
</evidence>
<dbReference type="Gene3D" id="2.40.30.10">
    <property type="entry name" value="Translation factors"/>
    <property type="match status" value="1"/>
</dbReference>
<dbReference type="PANTHER" id="PTHR47354:SF8">
    <property type="entry name" value="1,2-PHENYLACETYL-COA EPOXIDASE, SUBUNIT E"/>
    <property type="match status" value="1"/>
</dbReference>
<dbReference type="InterPro" id="IPR017927">
    <property type="entry name" value="FAD-bd_FR_type"/>
</dbReference>
<keyword evidence="4 13" id="KW-0812">Transmembrane</keyword>
<dbReference type="EMBL" id="MHPU01000026">
    <property type="protein sequence ID" value="OGZ88358.1"/>
    <property type="molecule type" value="Genomic_DNA"/>
</dbReference>
<evidence type="ECO:0000256" key="13">
    <source>
        <dbReference type="SAM" id="Phobius"/>
    </source>
</evidence>
<dbReference type="CDD" id="cd06198">
    <property type="entry name" value="FNR_like_3"/>
    <property type="match status" value="1"/>
</dbReference>
<feature type="transmembrane region" description="Helical" evidence="13">
    <location>
        <begin position="83"/>
        <end position="106"/>
    </location>
</feature>
<dbReference type="PROSITE" id="PS51384">
    <property type="entry name" value="FAD_FR"/>
    <property type="match status" value="1"/>
</dbReference>
<dbReference type="PRINTS" id="PR00410">
    <property type="entry name" value="PHEHYDRXLASE"/>
</dbReference>
<evidence type="ECO:0000256" key="8">
    <source>
        <dbReference type="ARBA" id="ARBA00022989"/>
    </source>
</evidence>
<name>A0A1G2JQ22_9BACT</name>
<dbReference type="SUPFAM" id="SSF52343">
    <property type="entry name" value="Ferredoxin reductase-like, C-terminal NADP-linked domain"/>
    <property type="match status" value="1"/>
</dbReference>
<evidence type="ECO:0000256" key="5">
    <source>
        <dbReference type="ARBA" id="ARBA00022714"/>
    </source>
</evidence>
<accession>A0A1G2JQ22</accession>
<evidence type="ECO:0000256" key="11">
    <source>
        <dbReference type="ARBA" id="ARBA00023014"/>
    </source>
</evidence>
<dbReference type="Gene3D" id="3.40.50.80">
    <property type="entry name" value="Nucleotide-binding domain of ferredoxin-NADP reductase (FNR) module"/>
    <property type="match status" value="1"/>
</dbReference>
<dbReference type="SUPFAM" id="SSF63380">
    <property type="entry name" value="Riboflavin synthase domain-like"/>
    <property type="match status" value="1"/>
</dbReference>
<dbReference type="GO" id="GO:0051537">
    <property type="term" value="F:2 iron, 2 sulfur cluster binding"/>
    <property type="evidence" value="ECO:0007669"/>
    <property type="project" value="UniProtKB-KW"/>
</dbReference>
<comment type="cofactor">
    <cofactor evidence="1">
        <name>FAD</name>
        <dbReference type="ChEBI" id="CHEBI:57692"/>
    </cofactor>
</comment>
<evidence type="ECO:0000313" key="16">
    <source>
        <dbReference type="Proteomes" id="UP000178935"/>
    </source>
</evidence>
<comment type="caution">
    <text evidence="15">The sequence shown here is derived from an EMBL/GenBank/DDBJ whole genome shotgun (WGS) entry which is preliminary data.</text>
</comment>
<evidence type="ECO:0000256" key="2">
    <source>
        <dbReference type="ARBA" id="ARBA00004141"/>
    </source>
</evidence>
<evidence type="ECO:0000256" key="1">
    <source>
        <dbReference type="ARBA" id="ARBA00001974"/>
    </source>
</evidence>
<dbReference type="Pfam" id="PF01794">
    <property type="entry name" value="Ferric_reduct"/>
    <property type="match status" value="1"/>
</dbReference>
<keyword evidence="12 13" id="KW-0472">Membrane</keyword>
<dbReference type="PANTHER" id="PTHR47354">
    <property type="entry name" value="NADH OXIDOREDUCTASE HCR"/>
    <property type="match status" value="1"/>
</dbReference>
<evidence type="ECO:0000256" key="7">
    <source>
        <dbReference type="ARBA" id="ARBA00022827"/>
    </source>
</evidence>
<dbReference type="GO" id="GO:0016491">
    <property type="term" value="F:oxidoreductase activity"/>
    <property type="evidence" value="ECO:0007669"/>
    <property type="project" value="UniProtKB-KW"/>
</dbReference>
<feature type="transmembrane region" description="Helical" evidence="13">
    <location>
        <begin position="186"/>
        <end position="204"/>
    </location>
</feature>
<dbReference type="AlphaFoldDB" id="A0A1G2JQ22"/>
<evidence type="ECO:0000256" key="6">
    <source>
        <dbReference type="ARBA" id="ARBA00022723"/>
    </source>
</evidence>
<dbReference type="GO" id="GO:0050660">
    <property type="term" value="F:flavin adenine dinucleotide binding"/>
    <property type="evidence" value="ECO:0007669"/>
    <property type="project" value="TreeGrafter"/>
</dbReference>
<keyword evidence="3" id="KW-0285">Flavoprotein</keyword>
<evidence type="ECO:0000259" key="14">
    <source>
        <dbReference type="PROSITE" id="PS51384"/>
    </source>
</evidence>
<keyword evidence="5" id="KW-0001">2Fe-2S</keyword>
<dbReference type="GO" id="GO:0016020">
    <property type="term" value="C:membrane"/>
    <property type="evidence" value="ECO:0007669"/>
    <property type="project" value="UniProtKB-SubCell"/>
</dbReference>
<dbReference type="InterPro" id="IPR013130">
    <property type="entry name" value="Fe3_Rdtase_TM_dom"/>
</dbReference>
<dbReference type="InterPro" id="IPR013112">
    <property type="entry name" value="FAD-bd_8"/>
</dbReference>
<dbReference type="InterPro" id="IPR017938">
    <property type="entry name" value="Riboflavin_synthase-like_b-brl"/>
</dbReference>
<keyword evidence="7" id="KW-0274">FAD</keyword>
<protein>
    <recommendedName>
        <fullName evidence="14">FAD-binding FR-type domain-containing protein</fullName>
    </recommendedName>
</protein>
<comment type="subcellular location">
    <subcellularLocation>
        <location evidence="2">Membrane</location>
        <topology evidence="2">Multi-pass membrane protein</topology>
    </subcellularLocation>
</comment>
<evidence type="ECO:0000313" key="15">
    <source>
        <dbReference type="EMBL" id="OGZ88358.1"/>
    </source>
</evidence>
<dbReference type="InterPro" id="IPR001433">
    <property type="entry name" value="OxRdtase_FAD/NAD-bd"/>
</dbReference>
<evidence type="ECO:0000256" key="3">
    <source>
        <dbReference type="ARBA" id="ARBA00022630"/>
    </source>
</evidence>
<reference evidence="15 16" key="1">
    <citation type="journal article" date="2016" name="Nat. Commun.">
        <title>Thousands of microbial genomes shed light on interconnected biogeochemical processes in an aquifer system.</title>
        <authorList>
            <person name="Anantharaman K."/>
            <person name="Brown C.T."/>
            <person name="Hug L.A."/>
            <person name="Sharon I."/>
            <person name="Castelle C.J."/>
            <person name="Probst A.J."/>
            <person name="Thomas B.C."/>
            <person name="Singh A."/>
            <person name="Wilkins M.J."/>
            <person name="Karaoz U."/>
            <person name="Brodie E.L."/>
            <person name="Williams K.H."/>
            <person name="Hubbard S.S."/>
            <person name="Banfield J.F."/>
        </authorList>
    </citation>
    <scope>NUCLEOTIDE SEQUENCE [LARGE SCALE GENOMIC DNA]</scope>
</reference>
<feature type="transmembrane region" description="Helical" evidence="13">
    <location>
        <begin position="40"/>
        <end position="62"/>
    </location>
</feature>
<evidence type="ECO:0000256" key="12">
    <source>
        <dbReference type="ARBA" id="ARBA00023136"/>
    </source>
</evidence>
<sequence>MNNYIKKNIGWILIMVLVLIPVLRWFFIVPLNSRFADIGAIATSLGQITGLLGMILFALSLITGSKFKFIDKIFFGLPDALNIHSKIGAIGFCLILFHPLLLVVEYLQFSLNSAVIFFIPRGFDAIGFGIYALALMILLIILTLYIKLKYQIWLFSHRFLILAFIFAVLHSFMIESDISRDLFLRYYMLGFSFFALALSLYNLLADKIFFQGLEYYVSKVNKLTENITQIELSPKSNALKFMPGQFVFVRFLSKGISSESHPFTVSSISQKENIELNIKSLGDYSSKIKDLKVGEKAFIKGPFGKFSYTEFKDKNQIWIAGGIGITPFLSMARSLRLGNVNQKADLYYCVKNKSEAILLDELLEIEKNNKSFRLMPWFSEEKGQITADKIVELSNGFVNKEIFLCGPTSFMIKLKSQLLKLGVNNINIHWEKFSF</sequence>
<keyword evidence="10" id="KW-0408">Iron</keyword>
<dbReference type="Pfam" id="PF00175">
    <property type="entry name" value="NAD_binding_1"/>
    <property type="match status" value="1"/>
</dbReference>
<dbReference type="Proteomes" id="UP000178935">
    <property type="component" value="Unassembled WGS sequence"/>
</dbReference>
<keyword evidence="11" id="KW-0411">Iron-sulfur</keyword>
<dbReference type="InterPro" id="IPR039261">
    <property type="entry name" value="FNR_nucleotide-bd"/>
</dbReference>
<feature type="transmembrane region" description="Helical" evidence="13">
    <location>
        <begin position="152"/>
        <end position="174"/>
    </location>
</feature>
<evidence type="ECO:0000256" key="9">
    <source>
        <dbReference type="ARBA" id="ARBA00023002"/>
    </source>
</evidence>